<keyword evidence="3" id="KW-1185">Reference proteome</keyword>
<dbReference type="Proteomes" id="UP000008311">
    <property type="component" value="Unassembled WGS sequence"/>
</dbReference>
<evidence type="ECO:0000313" key="2">
    <source>
        <dbReference type="EMBL" id="EEF52241.1"/>
    </source>
</evidence>
<protein>
    <submittedName>
        <fullName evidence="2">Uncharacterized protein</fullName>
    </submittedName>
</protein>
<evidence type="ECO:0000313" key="3">
    <source>
        <dbReference type="Proteomes" id="UP000008311"/>
    </source>
</evidence>
<feature type="compositionally biased region" description="Basic and acidic residues" evidence="1">
    <location>
        <begin position="117"/>
        <end position="128"/>
    </location>
</feature>
<dbReference type="PANTHER" id="PTHR33696:SF3">
    <property type="entry name" value="FLZ-TYPE DOMAIN-CONTAINING PROTEIN"/>
    <property type="match status" value="1"/>
</dbReference>
<sequence>MDQSKANTKGNVPFSWEKKPGVSKLINQDSDPNQEEDLVLKLLPPPCPIESPRISTHDTINIPLPPCTFQPPSRSSSRKGIRKQDDPFLAAYKECTKSTEKGDKLSRNNAARSGLRKGQEMKRQAAGG</sequence>
<dbReference type="EMBL" id="EQ973772">
    <property type="protein sequence ID" value="EEF52241.1"/>
    <property type="molecule type" value="Genomic_DNA"/>
</dbReference>
<feature type="region of interest" description="Disordered" evidence="1">
    <location>
        <begin position="50"/>
        <end position="128"/>
    </location>
</feature>
<feature type="compositionally biased region" description="Basic and acidic residues" evidence="1">
    <location>
        <begin position="94"/>
        <end position="106"/>
    </location>
</feature>
<dbReference type="PANTHER" id="PTHR33696">
    <property type="entry name" value="T22J18.15-RELATED"/>
    <property type="match status" value="1"/>
</dbReference>
<dbReference type="InParanoid" id="B9R6W1"/>
<accession>B9R6W1</accession>
<organism evidence="2 3">
    <name type="scientific">Ricinus communis</name>
    <name type="common">Castor bean</name>
    <dbReference type="NCBI Taxonomy" id="3988"/>
    <lineage>
        <taxon>Eukaryota</taxon>
        <taxon>Viridiplantae</taxon>
        <taxon>Streptophyta</taxon>
        <taxon>Embryophyta</taxon>
        <taxon>Tracheophyta</taxon>
        <taxon>Spermatophyta</taxon>
        <taxon>Magnoliopsida</taxon>
        <taxon>eudicotyledons</taxon>
        <taxon>Gunneridae</taxon>
        <taxon>Pentapetalae</taxon>
        <taxon>rosids</taxon>
        <taxon>fabids</taxon>
        <taxon>Malpighiales</taxon>
        <taxon>Euphorbiaceae</taxon>
        <taxon>Acalyphoideae</taxon>
        <taxon>Acalypheae</taxon>
        <taxon>Ricinus</taxon>
    </lineage>
</organism>
<gene>
    <name evidence="2" type="ORF">RCOM_1586460</name>
</gene>
<feature type="compositionally biased region" description="Polar residues" evidence="1">
    <location>
        <begin position="1"/>
        <end position="10"/>
    </location>
</feature>
<proteinExistence type="predicted"/>
<dbReference type="AlphaFoldDB" id="B9R6W1"/>
<evidence type="ECO:0000256" key="1">
    <source>
        <dbReference type="SAM" id="MobiDB-lite"/>
    </source>
</evidence>
<feature type="region of interest" description="Disordered" evidence="1">
    <location>
        <begin position="1"/>
        <end position="34"/>
    </location>
</feature>
<name>B9R6W1_RICCO</name>
<dbReference type="eggNOG" id="ENOG502S4B3">
    <property type="taxonomic scope" value="Eukaryota"/>
</dbReference>
<reference evidence="3" key="1">
    <citation type="journal article" date="2010" name="Nat. Biotechnol.">
        <title>Draft genome sequence of the oilseed species Ricinus communis.</title>
        <authorList>
            <person name="Chan A.P."/>
            <person name="Crabtree J."/>
            <person name="Zhao Q."/>
            <person name="Lorenzi H."/>
            <person name="Orvis J."/>
            <person name="Puiu D."/>
            <person name="Melake-Berhan A."/>
            <person name="Jones K.M."/>
            <person name="Redman J."/>
            <person name="Chen G."/>
            <person name="Cahoon E.B."/>
            <person name="Gedil M."/>
            <person name="Stanke M."/>
            <person name="Haas B.J."/>
            <person name="Wortman J.R."/>
            <person name="Fraser-Liggett C.M."/>
            <person name="Ravel J."/>
            <person name="Rabinowicz P.D."/>
        </authorList>
    </citation>
    <scope>NUCLEOTIDE SEQUENCE [LARGE SCALE GENOMIC DNA]</scope>
    <source>
        <strain evidence="3">cv. Hale</strain>
    </source>
</reference>